<feature type="coiled-coil region" evidence="1">
    <location>
        <begin position="116"/>
        <end position="143"/>
    </location>
</feature>
<keyword evidence="1" id="KW-0175">Coiled coil</keyword>
<reference evidence="2 3" key="1">
    <citation type="journal article" date="2011" name="PLoS Genet.">
        <title>Genome sequencing and comparative transcriptomics of the model entomopathogenic fungi Metarhizium anisopliae and M. acridum.</title>
        <authorList>
            <person name="Gao Q."/>
            <person name="Jin K."/>
            <person name="Ying S.H."/>
            <person name="Zhang Y."/>
            <person name="Xiao G."/>
            <person name="Shang Y."/>
            <person name="Duan Z."/>
            <person name="Hu X."/>
            <person name="Xie X.Q."/>
            <person name="Zhou G."/>
            <person name="Peng G."/>
            <person name="Luo Z."/>
            <person name="Huang W."/>
            <person name="Wang B."/>
            <person name="Fang W."/>
            <person name="Wang S."/>
            <person name="Zhong Y."/>
            <person name="Ma L.J."/>
            <person name="St Leger R.J."/>
            <person name="Zhao G.P."/>
            <person name="Pei Y."/>
            <person name="Feng M.G."/>
            <person name="Xia Y."/>
            <person name="Wang C."/>
        </authorList>
    </citation>
    <scope>NUCLEOTIDE SEQUENCE [LARGE SCALE GENOMIC DNA]</scope>
    <source>
        <strain evidence="2 3">CQMa 102</strain>
    </source>
</reference>
<accession>E9EHS6</accession>
<dbReference type="EMBL" id="GL698619">
    <property type="protein sequence ID" value="EFY84547.1"/>
    <property type="molecule type" value="Genomic_DNA"/>
</dbReference>
<sequence>MYSATSTNGINSLRILPAKRTAGSEKDILKLAEAIWDTRWKVLLENQVQKTRTIEIQQQREKIDRLCPGGITTQTEEDMPLWEPEWLRVVLAEQQDCLQRCQNEISKTRATDSIMERALRLQLKHAQREVEMYRQAYEASKLDAQRLCHGKRFTSATGWAPLDWRDRPSIERKALERMQERMLDDLTQYRSFLQQGPETALKVRQDVEGVVTNRQHWTQNFYLQRRYYEEQMRDDVAGTQ</sequence>
<dbReference type="KEGG" id="maw:19253735"/>
<dbReference type="AlphaFoldDB" id="E9EHS6"/>
<keyword evidence="3" id="KW-1185">Reference proteome</keyword>
<evidence type="ECO:0000256" key="1">
    <source>
        <dbReference type="SAM" id="Coils"/>
    </source>
</evidence>
<evidence type="ECO:0000313" key="2">
    <source>
        <dbReference type="EMBL" id="EFY84547.1"/>
    </source>
</evidence>
<gene>
    <name evidence="2" type="ORF">MAC_09424</name>
</gene>
<dbReference type="GeneID" id="19253735"/>
<dbReference type="OMA" id="MEMLRHE"/>
<protein>
    <submittedName>
        <fullName evidence="2">Uncharacterized protein</fullName>
    </submittedName>
</protein>
<proteinExistence type="predicted"/>
<dbReference type="InParanoid" id="E9EHS6"/>
<organism evidence="3">
    <name type="scientific">Metarhizium acridum (strain CQMa 102)</name>
    <dbReference type="NCBI Taxonomy" id="655827"/>
    <lineage>
        <taxon>Eukaryota</taxon>
        <taxon>Fungi</taxon>
        <taxon>Dikarya</taxon>
        <taxon>Ascomycota</taxon>
        <taxon>Pezizomycotina</taxon>
        <taxon>Sordariomycetes</taxon>
        <taxon>Hypocreomycetidae</taxon>
        <taxon>Hypocreales</taxon>
        <taxon>Clavicipitaceae</taxon>
        <taxon>Metarhizium</taxon>
    </lineage>
</organism>
<dbReference type="OrthoDB" id="5327951at2759"/>
<evidence type="ECO:0000313" key="3">
    <source>
        <dbReference type="Proteomes" id="UP000002499"/>
    </source>
</evidence>
<name>E9EHS6_METAQ</name>
<dbReference type="Proteomes" id="UP000002499">
    <property type="component" value="Unassembled WGS sequence"/>
</dbReference>
<dbReference type="HOGENOM" id="CLU_1156629_0_0_1"/>